<evidence type="ECO:0000313" key="1">
    <source>
        <dbReference type="EMBL" id="OGK30934.1"/>
    </source>
</evidence>
<protein>
    <recommendedName>
        <fullName evidence="3">GxxExxY protein</fullName>
    </recommendedName>
</protein>
<dbReference type="EMBL" id="MFZV01000037">
    <property type="protein sequence ID" value="OGK30934.1"/>
    <property type="molecule type" value="Genomic_DNA"/>
</dbReference>
<accession>A0A1F7HIS1</accession>
<sequence>MVKYILRRKDLLYPDLSYKIIGALFNVYNNIGSGHREKFYQRAIAIEFNNLNISFGEQIYVPVKFKDKVIGKYYLDFLIENKIILEIKKGEVFLRKNIEQIFSYLKAKKFKLGILANFTKTGLKFKRIVNINS</sequence>
<evidence type="ECO:0008006" key="3">
    <source>
        <dbReference type="Google" id="ProtNLM"/>
    </source>
</evidence>
<gene>
    <name evidence="1" type="ORF">A3F29_00590</name>
</gene>
<dbReference type="NCBIfam" id="TIGR04256">
    <property type="entry name" value="GxxExxY"/>
    <property type="match status" value="1"/>
</dbReference>
<dbReference type="Proteomes" id="UP000177199">
    <property type="component" value="Unassembled WGS sequence"/>
</dbReference>
<comment type="caution">
    <text evidence="1">The sequence shown here is derived from an EMBL/GenBank/DDBJ whole genome shotgun (WGS) entry which is preliminary data.</text>
</comment>
<reference evidence="1 2" key="1">
    <citation type="journal article" date="2016" name="Nat. Commun.">
        <title>Thousands of microbial genomes shed light on interconnected biogeochemical processes in an aquifer system.</title>
        <authorList>
            <person name="Anantharaman K."/>
            <person name="Brown C.T."/>
            <person name="Hug L.A."/>
            <person name="Sharon I."/>
            <person name="Castelle C.J."/>
            <person name="Probst A.J."/>
            <person name="Thomas B.C."/>
            <person name="Singh A."/>
            <person name="Wilkins M.J."/>
            <person name="Karaoz U."/>
            <person name="Brodie E.L."/>
            <person name="Williams K.H."/>
            <person name="Hubbard S.S."/>
            <person name="Banfield J.F."/>
        </authorList>
    </citation>
    <scope>NUCLEOTIDE SEQUENCE [LARGE SCALE GENOMIC DNA]</scope>
</reference>
<proteinExistence type="predicted"/>
<dbReference type="InterPro" id="IPR026350">
    <property type="entry name" value="GxxExxY"/>
</dbReference>
<dbReference type="AlphaFoldDB" id="A0A1F7HIS1"/>
<organism evidence="1 2">
    <name type="scientific">Candidatus Roizmanbacteria bacterium RIFCSPHIGHO2_12_FULL_33_9</name>
    <dbReference type="NCBI Taxonomy" id="1802045"/>
    <lineage>
        <taxon>Bacteria</taxon>
        <taxon>Candidatus Roizmaniibacteriota</taxon>
    </lineage>
</organism>
<evidence type="ECO:0000313" key="2">
    <source>
        <dbReference type="Proteomes" id="UP000177199"/>
    </source>
</evidence>
<name>A0A1F7HIS1_9BACT</name>
<dbReference type="Pfam" id="PF13366">
    <property type="entry name" value="PDDEXK_3"/>
    <property type="match status" value="1"/>
</dbReference>